<comment type="caution">
    <text evidence="3">The sequence shown here is derived from an EMBL/GenBank/DDBJ whole genome shotgun (WGS) entry which is preliminary data.</text>
</comment>
<feature type="region of interest" description="Disordered" evidence="1">
    <location>
        <begin position="32"/>
        <end position="51"/>
    </location>
</feature>
<feature type="domain" description="Helicase ATP-binding" evidence="2">
    <location>
        <begin position="81"/>
        <end position="228"/>
    </location>
</feature>
<evidence type="ECO:0000313" key="4">
    <source>
        <dbReference type="Proteomes" id="UP001231189"/>
    </source>
</evidence>
<evidence type="ECO:0000256" key="1">
    <source>
        <dbReference type="SAM" id="MobiDB-lite"/>
    </source>
</evidence>
<dbReference type="PANTHER" id="PTHR10799">
    <property type="entry name" value="SNF2/RAD54 HELICASE FAMILY"/>
    <property type="match status" value="1"/>
</dbReference>
<evidence type="ECO:0000313" key="3">
    <source>
        <dbReference type="EMBL" id="KAK1619984.1"/>
    </source>
</evidence>
<dbReference type="EMBL" id="JAUUTY010000006">
    <property type="protein sequence ID" value="KAK1619984.1"/>
    <property type="molecule type" value="Genomic_DNA"/>
</dbReference>
<organism evidence="3 4">
    <name type="scientific">Lolium multiflorum</name>
    <name type="common">Italian ryegrass</name>
    <name type="synonym">Lolium perenne subsp. multiflorum</name>
    <dbReference type="NCBI Taxonomy" id="4521"/>
    <lineage>
        <taxon>Eukaryota</taxon>
        <taxon>Viridiplantae</taxon>
        <taxon>Streptophyta</taxon>
        <taxon>Embryophyta</taxon>
        <taxon>Tracheophyta</taxon>
        <taxon>Spermatophyta</taxon>
        <taxon>Magnoliopsida</taxon>
        <taxon>Liliopsida</taxon>
        <taxon>Poales</taxon>
        <taxon>Poaceae</taxon>
        <taxon>BOP clade</taxon>
        <taxon>Pooideae</taxon>
        <taxon>Poodae</taxon>
        <taxon>Poeae</taxon>
        <taxon>Poeae Chloroplast Group 2 (Poeae type)</taxon>
        <taxon>Loliodinae</taxon>
        <taxon>Loliinae</taxon>
        <taxon>Lolium</taxon>
    </lineage>
</organism>
<dbReference type="InterPro" id="IPR014001">
    <property type="entry name" value="Helicase_ATP-bd"/>
</dbReference>
<dbReference type="InterPro" id="IPR027417">
    <property type="entry name" value="P-loop_NTPase"/>
</dbReference>
<evidence type="ECO:0000259" key="2">
    <source>
        <dbReference type="PROSITE" id="PS51192"/>
    </source>
</evidence>
<feature type="compositionally biased region" description="Low complexity" evidence="1">
    <location>
        <begin position="446"/>
        <end position="459"/>
    </location>
</feature>
<proteinExistence type="predicted"/>
<gene>
    <name evidence="3" type="ORF">QYE76_025501</name>
</gene>
<keyword evidence="4" id="KW-1185">Reference proteome</keyword>
<accession>A0AAD8VUP7</accession>
<dbReference type="PROSITE" id="PS51192">
    <property type="entry name" value="HELICASE_ATP_BIND_1"/>
    <property type="match status" value="1"/>
</dbReference>
<dbReference type="InterPro" id="IPR038718">
    <property type="entry name" value="SNF2-like_sf"/>
</dbReference>
<reference evidence="3" key="1">
    <citation type="submission" date="2023-07" db="EMBL/GenBank/DDBJ databases">
        <title>A chromosome-level genome assembly of Lolium multiflorum.</title>
        <authorList>
            <person name="Chen Y."/>
            <person name="Copetti D."/>
            <person name="Kolliker R."/>
            <person name="Studer B."/>
        </authorList>
    </citation>
    <scope>NUCLEOTIDE SEQUENCE</scope>
    <source>
        <strain evidence="3">02402/16</strain>
        <tissue evidence="3">Leaf</tissue>
    </source>
</reference>
<dbReference type="Pfam" id="PF00176">
    <property type="entry name" value="SNF2-rel_dom"/>
    <property type="match status" value="1"/>
</dbReference>
<name>A0AAD8VUP7_LOLMU</name>
<sequence length="553" mass="62719">MAESERHASDPNQEFSMLDEIVTQTQRYSELLHDELPTKSTADEAALTEEEKWEREQTRLVPLMTGVKVKPYQIKGIKWLISMWQNGLNAILEDPMEFGAVIQTLGFLAHLKGNGLHGPYMIVLSQDGDAIPNWLKGIRHFPTMKTLNYFRNEKTWTVQRKEFMNRTVGPDFPIILTTYSMVVSDKEWFAHYKWKYVVLDESHKMMQWERKLLELLKPQPMGTNKLLLLRSVHMMKSMAEVTWYSARKKTEPQSLLKFALPYEFSSHEEFDSWFDFGDKKDKDQRTFEERQAHLSKLHAILRPFILRQMEDVENKVPQKKSATCDTSKVVQHSNAIGVTCSKKHATKEAARAGAESCQALVAKVPKKKGATHTDALSVTRSRDHAAIEGANTGAKSCQAVAAEVPQKKGATCSDWIIATRSKDHAAIEGTRTAAEGCQELAAEVMSETGGESSSNRRSSQPSLEGNKLVKRQRTNDALIGPLEESNPAVHMQVRKSNSSELIFKTLKEIPGLARADILRAYSTLIRDDRLFESLIALPMDMRKDWLLMEIANK</sequence>
<feature type="region of interest" description="Disordered" evidence="1">
    <location>
        <begin position="443"/>
        <end position="470"/>
    </location>
</feature>
<dbReference type="Gene3D" id="3.40.50.10810">
    <property type="entry name" value="Tandem AAA-ATPase domain"/>
    <property type="match status" value="1"/>
</dbReference>
<dbReference type="GO" id="GO:0005524">
    <property type="term" value="F:ATP binding"/>
    <property type="evidence" value="ECO:0007669"/>
    <property type="project" value="InterPro"/>
</dbReference>
<protein>
    <recommendedName>
        <fullName evidence="2">Helicase ATP-binding domain-containing protein</fullName>
    </recommendedName>
</protein>
<dbReference type="AlphaFoldDB" id="A0AAD8VUP7"/>
<dbReference type="Proteomes" id="UP001231189">
    <property type="component" value="Unassembled WGS sequence"/>
</dbReference>
<dbReference type="SUPFAM" id="SSF52540">
    <property type="entry name" value="P-loop containing nucleoside triphosphate hydrolases"/>
    <property type="match status" value="1"/>
</dbReference>
<dbReference type="InterPro" id="IPR000330">
    <property type="entry name" value="SNF2_N"/>
</dbReference>